<reference evidence="9" key="1">
    <citation type="submission" date="2025-08" db="UniProtKB">
        <authorList>
            <consortium name="RefSeq"/>
        </authorList>
    </citation>
    <scope>IDENTIFICATION</scope>
    <source>
        <strain evidence="9">Nigerian</strain>
        <tissue evidence="9">Liver and blood</tissue>
    </source>
</reference>
<feature type="compositionally biased region" description="Basic residues" evidence="4">
    <location>
        <begin position="73"/>
        <end position="88"/>
    </location>
</feature>
<proteinExistence type="predicted"/>
<feature type="binding site" evidence="3">
    <location>
        <position position="379"/>
    </location>
    <ligand>
        <name>Zn(2+)</name>
        <dbReference type="ChEBI" id="CHEBI:29105"/>
        <note>catalytic</note>
    </ligand>
</feature>
<feature type="domain" description="Peptidase M12B" evidence="7">
    <location>
        <begin position="233"/>
        <end position="429"/>
    </location>
</feature>
<feature type="domain" description="Disintegrin" evidence="6">
    <location>
        <begin position="437"/>
        <end position="523"/>
    </location>
</feature>
<evidence type="ECO:0000256" key="2">
    <source>
        <dbReference type="PROSITE-ProRule" id="PRU00068"/>
    </source>
</evidence>
<feature type="domain" description="Disintegrin" evidence="6">
    <location>
        <begin position="693"/>
        <end position="780"/>
    </location>
</feature>
<gene>
    <name evidence="9 10" type="primary">adam28.4</name>
</gene>
<dbReference type="InterPro" id="IPR018358">
    <property type="entry name" value="Disintegrin_CS"/>
</dbReference>
<feature type="binding site" evidence="3">
    <location>
        <position position="373"/>
    </location>
    <ligand>
        <name>Zn(2+)</name>
        <dbReference type="ChEBI" id="CHEBI:29105"/>
        <note>catalytic</note>
    </ligand>
</feature>
<feature type="active site" evidence="3">
    <location>
        <position position="370"/>
    </location>
</feature>
<evidence type="ECO:0000313" key="10">
    <source>
        <dbReference type="Xenbase" id="XB-GENE-22167138"/>
    </source>
</evidence>
<dbReference type="InterPro" id="IPR001590">
    <property type="entry name" value="Peptidase_M12B"/>
</dbReference>
<evidence type="ECO:0000313" key="9">
    <source>
        <dbReference type="RefSeq" id="XP_031754080.1"/>
    </source>
</evidence>
<dbReference type="InterPro" id="IPR001762">
    <property type="entry name" value="Disintegrin_dom"/>
</dbReference>
<dbReference type="OMA" id="HAKHAYL"/>
<evidence type="ECO:0000256" key="4">
    <source>
        <dbReference type="SAM" id="MobiDB-lite"/>
    </source>
</evidence>
<dbReference type="PANTHER" id="PTHR11905">
    <property type="entry name" value="ADAM A DISINTEGRIN AND METALLOPROTEASE DOMAIN"/>
    <property type="match status" value="1"/>
</dbReference>
<dbReference type="GeneID" id="101735040"/>
<evidence type="ECO:0000256" key="3">
    <source>
        <dbReference type="PROSITE-ProRule" id="PRU00276"/>
    </source>
</evidence>
<dbReference type="InterPro" id="IPR034027">
    <property type="entry name" value="Reprolysin_adamalysin"/>
</dbReference>
<dbReference type="PROSITE" id="PS50214">
    <property type="entry name" value="DISINTEGRIN_2"/>
    <property type="match status" value="2"/>
</dbReference>
<protein>
    <submittedName>
        <fullName evidence="9">Zinc metalloproteinase-disintegrin-like lachestatin-2</fullName>
    </submittedName>
</protein>
<dbReference type="PROSITE" id="PS50215">
    <property type="entry name" value="ADAM_MEPRO"/>
    <property type="match status" value="1"/>
</dbReference>
<keyword evidence="3" id="KW-0479">Metal-binding</keyword>
<accession>A0A8J1JAN5</accession>
<feature type="region of interest" description="Disordered" evidence="4">
    <location>
        <begin position="51"/>
        <end position="88"/>
    </location>
</feature>
<feature type="disulfide bond" evidence="3">
    <location>
        <begin position="384"/>
        <end position="408"/>
    </location>
</feature>
<dbReference type="Pfam" id="PF00200">
    <property type="entry name" value="Disintegrin"/>
    <property type="match status" value="2"/>
</dbReference>
<dbReference type="PROSITE" id="PS00427">
    <property type="entry name" value="DISINTEGRIN_1"/>
    <property type="match status" value="2"/>
</dbReference>
<dbReference type="SUPFAM" id="SSF57552">
    <property type="entry name" value="Blood coagulation inhibitor (disintegrin)"/>
    <property type="match status" value="2"/>
</dbReference>
<name>A0A8J1JAN5_XENTR</name>
<dbReference type="OrthoDB" id="5951731at2759"/>
<feature type="disulfide bond" evidence="2">
    <location>
        <begin position="495"/>
        <end position="515"/>
    </location>
</feature>
<dbReference type="PANTHER" id="PTHR11905:SF255">
    <property type="entry name" value="ZINC METALLOPROTEINASE-DISINTEGRIN-LIKE BOTHROJARIN-1"/>
    <property type="match status" value="1"/>
</dbReference>
<keyword evidence="3" id="KW-0862">Zinc</keyword>
<dbReference type="SMART" id="SM00050">
    <property type="entry name" value="DISIN"/>
    <property type="match status" value="2"/>
</dbReference>
<evidence type="ECO:0000259" key="6">
    <source>
        <dbReference type="PROSITE" id="PS50214"/>
    </source>
</evidence>
<dbReference type="FunFam" id="3.40.390.10:FF:000002">
    <property type="entry name" value="Disintegrin and metalloproteinase domain-containing protein 22"/>
    <property type="match status" value="1"/>
</dbReference>
<dbReference type="RefSeq" id="XP_031754080.1">
    <property type="nucleotide sequence ID" value="XM_031898220.1"/>
</dbReference>
<comment type="caution">
    <text evidence="2">Lacks conserved residue(s) required for the propagation of feature annotation.</text>
</comment>
<dbReference type="GO" id="GO:0004222">
    <property type="term" value="F:metalloendopeptidase activity"/>
    <property type="evidence" value="ECO:0000318"/>
    <property type="project" value="GO_Central"/>
</dbReference>
<dbReference type="GO" id="GO:0005886">
    <property type="term" value="C:plasma membrane"/>
    <property type="evidence" value="ECO:0000318"/>
    <property type="project" value="GO_Central"/>
</dbReference>
<dbReference type="Xenbase" id="XB-GENE-22167138">
    <property type="gene designation" value="adam28.4"/>
</dbReference>
<dbReference type="CDD" id="cd04269">
    <property type="entry name" value="ZnMc_adamalysin_II_like"/>
    <property type="match status" value="1"/>
</dbReference>
<evidence type="ECO:0000256" key="1">
    <source>
        <dbReference type="ARBA" id="ARBA00023157"/>
    </source>
</evidence>
<evidence type="ECO:0000259" key="7">
    <source>
        <dbReference type="PROSITE" id="PS50215"/>
    </source>
</evidence>
<feature type="disulfide bond" evidence="3">
    <location>
        <begin position="386"/>
        <end position="391"/>
    </location>
</feature>
<evidence type="ECO:0000256" key="5">
    <source>
        <dbReference type="SAM" id="SignalP"/>
    </source>
</evidence>
<dbReference type="Pfam" id="PF01562">
    <property type="entry name" value="Pep_M12B_propep"/>
    <property type="match status" value="1"/>
</dbReference>
<dbReference type="Pfam" id="PF01421">
    <property type="entry name" value="Reprolysin"/>
    <property type="match status" value="1"/>
</dbReference>
<keyword evidence="8" id="KW-1185">Reference proteome</keyword>
<dbReference type="FunFam" id="4.10.70.10:FF:000001">
    <property type="entry name" value="Disintegrin and metalloproteinase domain-containing protein 22"/>
    <property type="match status" value="2"/>
</dbReference>
<dbReference type="CTD" id="101735040"/>
<dbReference type="AGR" id="Xenbase:XB-GENE-22167138"/>
<feature type="binding site" evidence="3">
    <location>
        <position position="369"/>
    </location>
    <ligand>
        <name>Zn(2+)</name>
        <dbReference type="ChEBI" id="CHEBI:29105"/>
        <note>catalytic</note>
    </ligand>
</feature>
<dbReference type="SMART" id="SM00608">
    <property type="entry name" value="ACR"/>
    <property type="match status" value="1"/>
</dbReference>
<organism evidence="8 9">
    <name type="scientific">Xenopus tropicalis</name>
    <name type="common">Western clawed frog</name>
    <name type="synonym">Silurana tropicalis</name>
    <dbReference type="NCBI Taxonomy" id="8364"/>
    <lineage>
        <taxon>Eukaryota</taxon>
        <taxon>Metazoa</taxon>
        <taxon>Chordata</taxon>
        <taxon>Craniata</taxon>
        <taxon>Vertebrata</taxon>
        <taxon>Euteleostomi</taxon>
        <taxon>Amphibia</taxon>
        <taxon>Batrachia</taxon>
        <taxon>Anura</taxon>
        <taxon>Pipoidea</taxon>
        <taxon>Pipidae</taxon>
        <taxon>Xenopodinae</taxon>
        <taxon>Xenopus</taxon>
        <taxon>Silurana</taxon>
    </lineage>
</organism>
<keyword evidence="1 3" id="KW-1015">Disulfide bond</keyword>
<dbReference type="InterPro" id="IPR006586">
    <property type="entry name" value="ADAM_Cys-rich"/>
</dbReference>
<dbReference type="AlphaFoldDB" id="A0A8J1JAN5"/>
<dbReference type="Pfam" id="PF08516">
    <property type="entry name" value="ADAM_CR"/>
    <property type="match status" value="1"/>
</dbReference>
<dbReference type="SUPFAM" id="SSF55486">
    <property type="entry name" value="Metalloproteases ('zincins'), catalytic domain"/>
    <property type="match status" value="1"/>
</dbReference>
<dbReference type="InterPro" id="IPR024079">
    <property type="entry name" value="MetalloPept_cat_dom_sf"/>
</dbReference>
<sequence length="819" mass="90151">MAASALLFAGLLTCQVLVLQGWALPATQKYEIVYPQILQAQENQAFTSAPLEGHRPGLHHPHPPKGFTFGPPRNRRPGVHPRHPPKHRHPRMLQYELQLDNKPLVLHLEKTEDLFFRDYTETRYLQDGTPTTISPVIKDHCYYQGRVMNDPDSLVSLSTCNGLRGIITTKGRHFLIEPLSASDSEEHALYPYEPQEVSPTSCGVTYNNGGEDEFRKMSSSFANQEDKILRSKKYVQLYVVADNSMYLKYNGSKETIKQRIYEMVNYVNMVYKPLNVFAALCGIEIWDQGDQIAMLTNSKVNLARFSAWREKVLLPRKQNDLAQLITNINFDGPVVGIAYIGMICSTTQSAGVLQDHNKLSIILGATSAHEMGHSLGMYHDGKACACNKVYCLMSTKLSSWVPNTFSTCSINNFQEFLLNTRPTCLGDIPDKTNILTPPVCGNKFTEMGEDCDCGTVQECKDQCCDAATCKLKPGAQCAEGECCSNCKIKAAGEVCRERNDDCDLEDVCDGTSPWCPSDRFQANGAPCGKGEGYCYNGTCPTMQRQCTSLWGENTLVGEDLCFNKNMEGTDYGHCKNVGSTYIPCKPENVMCGVLYCNSDNKYPTVPGRVAVTGECKALLAPEGMVQNGIKCGDGKVCYNNECVSVETAFGLSGCEGKCSGNGVTHGEIMQEFLLNTQPSSLGDVPDKTNFLRPNVCGNKLTEVGEECDCGTVQECKDQCCDAATCKLKPGAQCAEGECCSNCKIKAAGEVCRERNDDDCDLEDVCDGKSPWCPSDRFQANGAPCGKGEGYCYNGTCPTMQHQCTSLWGDSKFLLYNLRT</sequence>
<dbReference type="Gene3D" id="4.10.70.10">
    <property type="entry name" value="Disintegrin domain"/>
    <property type="match status" value="2"/>
</dbReference>
<dbReference type="PRINTS" id="PR00289">
    <property type="entry name" value="DISINTEGRIN"/>
</dbReference>
<evidence type="ECO:0000313" key="8">
    <source>
        <dbReference type="Proteomes" id="UP000008143"/>
    </source>
</evidence>
<dbReference type="InterPro" id="IPR036436">
    <property type="entry name" value="Disintegrin_dom_sf"/>
</dbReference>
<dbReference type="GO" id="GO:0006508">
    <property type="term" value="P:proteolysis"/>
    <property type="evidence" value="ECO:0000318"/>
    <property type="project" value="GO_Central"/>
</dbReference>
<dbReference type="Proteomes" id="UP000008143">
    <property type="component" value="Chromosome 3"/>
</dbReference>
<dbReference type="KEGG" id="xtr:101735040"/>
<feature type="signal peptide" evidence="5">
    <location>
        <begin position="1"/>
        <end position="23"/>
    </location>
</feature>
<feature type="chain" id="PRO_5035234234" evidence="5">
    <location>
        <begin position="24"/>
        <end position="819"/>
    </location>
</feature>
<feature type="disulfide bond" evidence="3">
    <location>
        <begin position="344"/>
        <end position="424"/>
    </location>
</feature>
<keyword evidence="5" id="KW-0732">Signal</keyword>
<dbReference type="Gene3D" id="3.40.390.10">
    <property type="entry name" value="Collagenase (Catalytic Domain)"/>
    <property type="match status" value="1"/>
</dbReference>
<dbReference type="GO" id="GO:0046872">
    <property type="term" value="F:metal ion binding"/>
    <property type="evidence" value="ECO:0007669"/>
    <property type="project" value="UniProtKB-KW"/>
</dbReference>
<dbReference type="InterPro" id="IPR002870">
    <property type="entry name" value="Peptidase_M12B_N"/>
</dbReference>